<protein>
    <submittedName>
        <fullName evidence="2">Uncharacterized protein</fullName>
    </submittedName>
</protein>
<proteinExistence type="predicted"/>
<sequence length="119" mass="13046">MLMCVVSSVGLIKLSGSKDIVVLLYLSIFSPLSLAIVLVIVIFSAGINYYSTRFINLLHKKASWNNFTNPKLRKESQALANSCNSIGIQINSFYTIRKATVLTTTGCIFNSVINVLLAI</sequence>
<organism evidence="2 3">
    <name type="scientific">Orchesella dallaii</name>
    <dbReference type="NCBI Taxonomy" id="48710"/>
    <lineage>
        <taxon>Eukaryota</taxon>
        <taxon>Metazoa</taxon>
        <taxon>Ecdysozoa</taxon>
        <taxon>Arthropoda</taxon>
        <taxon>Hexapoda</taxon>
        <taxon>Collembola</taxon>
        <taxon>Entomobryomorpha</taxon>
        <taxon>Entomobryoidea</taxon>
        <taxon>Orchesellidae</taxon>
        <taxon>Orchesellinae</taxon>
        <taxon>Orchesella</taxon>
    </lineage>
</organism>
<accession>A0ABP1QY95</accession>
<dbReference type="Proteomes" id="UP001642540">
    <property type="component" value="Unassembled WGS sequence"/>
</dbReference>
<name>A0ABP1QY95_9HEXA</name>
<keyword evidence="1" id="KW-0472">Membrane</keyword>
<evidence type="ECO:0000313" key="2">
    <source>
        <dbReference type="EMBL" id="CAL8114296.1"/>
    </source>
</evidence>
<comment type="caution">
    <text evidence="2">The sequence shown here is derived from an EMBL/GenBank/DDBJ whole genome shotgun (WGS) entry which is preliminary data.</text>
</comment>
<feature type="transmembrane region" description="Helical" evidence="1">
    <location>
        <begin position="27"/>
        <end position="50"/>
    </location>
</feature>
<reference evidence="2 3" key="1">
    <citation type="submission" date="2024-08" db="EMBL/GenBank/DDBJ databases">
        <authorList>
            <person name="Cucini C."/>
            <person name="Frati F."/>
        </authorList>
    </citation>
    <scope>NUCLEOTIDE SEQUENCE [LARGE SCALE GENOMIC DNA]</scope>
</reference>
<evidence type="ECO:0000313" key="3">
    <source>
        <dbReference type="Proteomes" id="UP001642540"/>
    </source>
</evidence>
<keyword evidence="1" id="KW-1133">Transmembrane helix</keyword>
<dbReference type="EMBL" id="CAXLJM020000049">
    <property type="protein sequence ID" value="CAL8114296.1"/>
    <property type="molecule type" value="Genomic_DNA"/>
</dbReference>
<keyword evidence="3" id="KW-1185">Reference proteome</keyword>
<evidence type="ECO:0000256" key="1">
    <source>
        <dbReference type="SAM" id="Phobius"/>
    </source>
</evidence>
<gene>
    <name evidence="2" type="ORF">ODALV1_LOCUS16402</name>
</gene>
<keyword evidence="1" id="KW-0812">Transmembrane</keyword>